<dbReference type="HOGENOM" id="CLU_3257626_0_0_12"/>
<dbReference type="AlphaFoldDB" id="V5WDN1"/>
<accession>V5WDN1</accession>
<gene>
    <name evidence="1" type="ORF">L21SP2_0460</name>
</gene>
<dbReference type="EMBL" id="CP006939">
    <property type="protein sequence ID" value="AHC13892.1"/>
    <property type="molecule type" value="Genomic_DNA"/>
</dbReference>
<evidence type="ECO:0000313" key="2">
    <source>
        <dbReference type="Proteomes" id="UP000018680"/>
    </source>
</evidence>
<keyword evidence="2" id="KW-1185">Reference proteome</keyword>
<dbReference type="Proteomes" id="UP000018680">
    <property type="component" value="Chromosome"/>
</dbReference>
<dbReference type="KEGG" id="slr:L21SP2_0460"/>
<evidence type="ECO:0000313" key="1">
    <source>
        <dbReference type="EMBL" id="AHC13892.1"/>
    </source>
</evidence>
<proteinExistence type="predicted"/>
<protein>
    <submittedName>
        <fullName evidence="1">Uncharacterized protein</fullName>
    </submittedName>
</protein>
<organism evidence="1 2">
    <name type="scientific">Salinispira pacifica</name>
    <dbReference type="NCBI Taxonomy" id="1307761"/>
    <lineage>
        <taxon>Bacteria</taxon>
        <taxon>Pseudomonadati</taxon>
        <taxon>Spirochaetota</taxon>
        <taxon>Spirochaetia</taxon>
        <taxon>Spirochaetales</taxon>
        <taxon>Spirochaetaceae</taxon>
        <taxon>Salinispira</taxon>
    </lineage>
</organism>
<reference evidence="1 2" key="1">
    <citation type="journal article" date="2015" name="Stand. Genomic Sci.">
        <title>Complete genome sequence and description of Salinispira pacifica gen. nov., sp. nov., a novel spirochaete isolated form a hypersaline microbial mat.</title>
        <authorList>
            <person name="Ben Hania W."/>
            <person name="Joseph M."/>
            <person name="Schumann P."/>
            <person name="Bunk B."/>
            <person name="Fiebig A."/>
            <person name="Sproer C."/>
            <person name="Klenk H.P."/>
            <person name="Fardeau M.L."/>
            <person name="Spring S."/>
        </authorList>
    </citation>
    <scope>NUCLEOTIDE SEQUENCE [LARGE SCALE GENOMIC DNA]</scope>
    <source>
        <strain evidence="1 2">L21-RPul-D2</strain>
    </source>
</reference>
<sequence>MVLLIQRGIIRSMLHVGNIGKSYPVPKGLSKTGKIFPGYFII</sequence>
<name>V5WDN1_9SPIO</name>